<dbReference type="GO" id="GO:0016491">
    <property type="term" value="F:oxidoreductase activity"/>
    <property type="evidence" value="ECO:0007669"/>
    <property type="project" value="UniProtKB-KW"/>
</dbReference>
<organism evidence="14 15">
    <name type="scientific">Penicillium arizonense</name>
    <dbReference type="NCBI Taxonomy" id="1835702"/>
    <lineage>
        <taxon>Eukaryota</taxon>
        <taxon>Fungi</taxon>
        <taxon>Dikarya</taxon>
        <taxon>Ascomycota</taxon>
        <taxon>Pezizomycotina</taxon>
        <taxon>Eurotiomycetes</taxon>
        <taxon>Eurotiomycetidae</taxon>
        <taxon>Eurotiales</taxon>
        <taxon>Aspergillaceae</taxon>
        <taxon>Penicillium</taxon>
    </lineage>
</organism>
<dbReference type="PRINTS" id="PR00069">
    <property type="entry name" value="ALDKETRDTASE"/>
</dbReference>
<dbReference type="STRING" id="1835702.A0A1F5L5W3"/>
<dbReference type="CDD" id="cd19071">
    <property type="entry name" value="AKR_AKR1-5-like"/>
    <property type="match status" value="1"/>
</dbReference>
<dbReference type="SUPFAM" id="SSF51430">
    <property type="entry name" value="NAD(P)-linked oxidoreductase"/>
    <property type="match status" value="1"/>
</dbReference>
<evidence type="ECO:0000256" key="8">
    <source>
        <dbReference type="ARBA" id="ARBA00047534"/>
    </source>
</evidence>
<evidence type="ECO:0000313" key="15">
    <source>
        <dbReference type="Proteomes" id="UP000177622"/>
    </source>
</evidence>
<reference evidence="14 15" key="1">
    <citation type="journal article" date="2016" name="Sci. Rep.">
        <title>Penicillium arizonense, a new, genome sequenced fungal species, reveals a high chemical diversity in secreted metabolites.</title>
        <authorList>
            <person name="Grijseels S."/>
            <person name="Nielsen J.C."/>
            <person name="Randelovic M."/>
            <person name="Nielsen J."/>
            <person name="Nielsen K.F."/>
            <person name="Workman M."/>
            <person name="Frisvad J.C."/>
        </authorList>
    </citation>
    <scope>NUCLEOTIDE SEQUENCE [LARGE SCALE GENOMIC DNA]</scope>
    <source>
        <strain evidence="14 15">CBS 141311</strain>
    </source>
</reference>
<dbReference type="Gene3D" id="3.20.20.100">
    <property type="entry name" value="NADP-dependent oxidoreductase domain"/>
    <property type="match status" value="1"/>
</dbReference>
<keyword evidence="6" id="KW-0520">NAD</keyword>
<accession>A0A1F5L5W3</accession>
<comment type="catalytic activity">
    <reaction evidence="8">
        <text>xylitol + NADP(+) = D-xylose + NADPH + H(+)</text>
        <dbReference type="Rhea" id="RHEA:27445"/>
        <dbReference type="ChEBI" id="CHEBI:15378"/>
        <dbReference type="ChEBI" id="CHEBI:17151"/>
        <dbReference type="ChEBI" id="CHEBI:53455"/>
        <dbReference type="ChEBI" id="CHEBI:57783"/>
        <dbReference type="ChEBI" id="CHEBI:58349"/>
        <dbReference type="EC" id="1.1.1.307"/>
    </reaction>
</comment>
<keyword evidence="4" id="KW-0119">Carbohydrate metabolism</keyword>
<dbReference type="AlphaFoldDB" id="A0A1F5L5W3"/>
<comment type="similarity">
    <text evidence="2">Belongs to the aldo/keto reductase family.</text>
</comment>
<evidence type="ECO:0000256" key="9">
    <source>
        <dbReference type="ARBA" id="ARBA00049485"/>
    </source>
</evidence>
<sequence>MSTRYKLNTGAEIPALGFGTWQDANEQEDAVAEAIKAGYRHIDTARVYGTEKAVGKGVKKSGIPRKDLFITTKLWNNSHHPDDVAPALQNSLNDLGMEYVDLYLIHWPVAWKRGEEMFPKQNGNPALENIDLMDTWKAMEQVLKTGKTKAIGVSNCDKFEMERLAKNASVVPAVHQMECHPWLQQHEFTAWHRDNGIHVTHYSPFGNQNALYGKKEEVGRLIDEPELAEIGKKYNKSAPQVTLAWGITLGHSVLPKSKTPSRIKSNLEGDFKLSPDDMKKIEKLNKKLRFNDSSGEFGREFFNGLEGKK</sequence>
<dbReference type="InterPro" id="IPR018170">
    <property type="entry name" value="Aldo/ket_reductase_CS"/>
</dbReference>
<evidence type="ECO:0000256" key="10">
    <source>
        <dbReference type="PIRSR" id="PIRSR000097-1"/>
    </source>
</evidence>
<dbReference type="PIRSF" id="PIRSF000097">
    <property type="entry name" value="AKR"/>
    <property type="match status" value="1"/>
</dbReference>
<keyword evidence="15" id="KW-1185">Reference proteome</keyword>
<evidence type="ECO:0000256" key="2">
    <source>
        <dbReference type="ARBA" id="ARBA00007905"/>
    </source>
</evidence>
<evidence type="ECO:0000256" key="7">
    <source>
        <dbReference type="ARBA" id="ARBA00025065"/>
    </source>
</evidence>
<dbReference type="PANTHER" id="PTHR11732">
    <property type="entry name" value="ALDO/KETO REDUCTASE"/>
    <property type="match status" value="1"/>
</dbReference>
<comment type="pathway">
    <text evidence="1">Carbohydrate metabolism; D-xylose degradation.</text>
</comment>
<proteinExistence type="inferred from homology"/>
<keyword evidence="5" id="KW-0560">Oxidoreductase</keyword>
<comment type="catalytic activity">
    <reaction evidence="9">
        <text>xylitol + NAD(+) = D-xylose + NADH + H(+)</text>
        <dbReference type="Rhea" id="RHEA:27441"/>
        <dbReference type="ChEBI" id="CHEBI:15378"/>
        <dbReference type="ChEBI" id="CHEBI:17151"/>
        <dbReference type="ChEBI" id="CHEBI:53455"/>
        <dbReference type="ChEBI" id="CHEBI:57540"/>
        <dbReference type="ChEBI" id="CHEBI:57945"/>
        <dbReference type="EC" id="1.1.1.307"/>
    </reaction>
</comment>
<comment type="function">
    <text evidence="7">Catalyzes the initial reaction in the xylose utilization pathway by reducing D-xylose into xylitol. Xylose is a major component of hemicelluloses such as xylan. Most fungi utilize D-xylose via three enzymatic reactions, xylose reductase (XR), xylitol dehydrogenase (XDH), and xylulokinase, to form xylulose 5-phosphate, which enters pentose phosphate pathway.</text>
</comment>
<keyword evidence="4" id="KW-0859">Xylose metabolism</keyword>
<dbReference type="OrthoDB" id="416253at2759"/>
<evidence type="ECO:0000256" key="4">
    <source>
        <dbReference type="ARBA" id="ARBA00022629"/>
    </source>
</evidence>
<feature type="domain" description="NADP-dependent oxidoreductase" evidence="13">
    <location>
        <begin position="16"/>
        <end position="285"/>
    </location>
</feature>
<dbReference type="InterPro" id="IPR020471">
    <property type="entry name" value="AKR"/>
</dbReference>
<feature type="active site" description="Proton donor" evidence="10">
    <location>
        <position position="48"/>
    </location>
</feature>
<dbReference type="GO" id="GO:0042732">
    <property type="term" value="P:D-xylose metabolic process"/>
    <property type="evidence" value="ECO:0007669"/>
    <property type="project" value="UniProtKB-KW"/>
</dbReference>
<feature type="binding site" evidence="11">
    <location>
        <position position="106"/>
    </location>
    <ligand>
        <name>substrate</name>
    </ligand>
</feature>
<dbReference type="PROSITE" id="PS00798">
    <property type="entry name" value="ALDOKETO_REDUCTASE_1"/>
    <property type="match status" value="1"/>
</dbReference>
<dbReference type="FunFam" id="3.20.20.100:FF:000007">
    <property type="entry name" value="NAD(P)H-dependent D-xylose reductase xyl1"/>
    <property type="match status" value="1"/>
</dbReference>
<evidence type="ECO:0000256" key="6">
    <source>
        <dbReference type="ARBA" id="ARBA00023027"/>
    </source>
</evidence>
<evidence type="ECO:0000313" key="14">
    <source>
        <dbReference type="EMBL" id="OGE48339.1"/>
    </source>
</evidence>
<name>A0A1F5L5W3_PENAI</name>
<evidence type="ECO:0000256" key="3">
    <source>
        <dbReference type="ARBA" id="ARBA00012845"/>
    </source>
</evidence>
<evidence type="ECO:0000259" key="13">
    <source>
        <dbReference type="Pfam" id="PF00248"/>
    </source>
</evidence>
<evidence type="ECO:0000256" key="1">
    <source>
        <dbReference type="ARBA" id="ARBA00004722"/>
    </source>
</evidence>
<evidence type="ECO:0000256" key="11">
    <source>
        <dbReference type="PIRSR" id="PIRSR000097-2"/>
    </source>
</evidence>
<dbReference type="RefSeq" id="XP_022483795.1">
    <property type="nucleotide sequence ID" value="XM_022636285.1"/>
</dbReference>
<evidence type="ECO:0000256" key="12">
    <source>
        <dbReference type="PIRSR" id="PIRSR000097-3"/>
    </source>
</evidence>
<dbReference type="InterPro" id="IPR036812">
    <property type="entry name" value="NAD(P)_OxRdtase_dom_sf"/>
</dbReference>
<comment type="caution">
    <text evidence="14">The sequence shown here is derived from an EMBL/GenBank/DDBJ whole genome shotgun (WGS) entry which is preliminary data.</text>
</comment>
<dbReference type="GeneID" id="34581019"/>
<dbReference type="Proteomes" id="UP000177622">
    <property type="component" value="Unassembled WGS sequence"/>
</dbReference>
<feature type="site" description="Lowers pKa of active site Tyr" evidence="12">
    <location>
        <position position="73"/>
    </location>
</feature>
<protein>
    <recommendedName>
        <fullName evidence="3">D-xylose reductase [NAD(P)H]</fullName>
        <ecNumber evidence="3">1.1.1.307</ecNumber>
    </recommendedName>
</protein>
<dbReference type="EC" id="1.1.1.307" evidence="3"/>
<gene>
    <name evidence="14" type="ORF">PENARI_c029G03785</name>
</gene>
<dbReference type="Pfam" id="PF00248">
    <property type="entry name" value="Aldo_ket_red"/>
    <property type="match status" value="1"/>
</dbReference>
<dbReference type="InterPro" id="IPR023210">
    <property type="entry name" value="NADP_OxRdtase_dom"/>
</dbReference>
<dbReference type="EMBL" id="LXJU01000029">
    <property type="protein sequence ID" value="OGE48339.1"/>
    <property type="molecule type" value="Genomic_DNA"/>
</dbReference>
<evidence type="ECO:0000256" key="5">
    <source>
        <dbReference type="ARBA" id="ARBA00023002"/>
    </source>
</evidence>